<comment type="similarity">
    <text evidence="1">Belongs to the 'phage' integrase family.</text>
</comment>
<dbReference type="InterPro" id="IPR010998">
    <property type="entry name" value="Integrase_recombinase_N"/>
</dbReference>
<keyword evidence="3 5" id="KW-0238">DNA-binding</keyword>
<dbReference type="PROSITE" id="PS51900">
    <property type="entry name" value="CB"/>
    <property type="match status" value="1"/>
</dbReference>
<dbReference type="Proteomes" id="UP001243717">
    <property type="component" value="Unassembled WGS sequence"/>
</dbReference>
<evidence type="ECO:0000313" key="8">
    <source>
        <dbReference type="Proteomes" id="UP001243717"/>
    </source>
</evidence>
<evidence type="ECO:0000259" key="6">
    <source>
        <dbReference type="PROSITE" id="PS51900"/>
    </source>
</evidence>
<evidence type="ECO:0000256" key="5">
    <source>
        <dbReference type="PROSITE-ProRule" id="PRU01248"/>
    </source>
</evidence>
<dbReference type="PANTHER" id="PTHR30629">
    <property type="entry name" value="PROPHAGE INTEGRASE"/>
    <property type="match status" value="1"/>
</dbReference>
<dbReference type="PANTHER" id="PTHR30629:SF2">
    <property type="entry name" value="PROPHAGE INTEGRASE INTS-RELATED"/>
    <property type="match status" value="1"/>
</dbReference>
<dbReference type="InterPro" id="IPR050808">
    <property type="entry name" value="Phage_Integrase"/>
</dbReference>
<reference evidence="7 8" key="1">
    <citation type="submission" date="2023-04" db="EMBL/GenBank/DDBJ databases">
        <title>A novel bacteria isolated from coastal sediment.</title>
        <authorList>
            <person name="Liu X.-J."/>
            <person name="Du Z.-J."/>
        </authorList>
    </citation>
    <scope>NUCLEOTIDE SEQUENCE [LARGE SCALE GENOMIC DNA]</scope>
    <source>
        <strain evidence="7 8">SDUM461004</strain>
    </source>
</reference>
<keyword evidence="4" id="KW-0233">DNA recombination</keyword>
<dbReference type="InterPro" id="IPR011010">
    <property type="entry name" value="DNA_brk_join_enz"/>
</dbReference>
<dbReference type="InterPro" id="IPR044068">
    <property type="entry name" value="CB"/>
</dbReference>
<evidence type="ECO:0000256" key="1">
    <source>
        <dbReference type="ARBA" id="ARBA00008857"/>
    </source>
</evidence>
<protein>
    <recommendedName>
        <fullName evidence="6">Core-binding (CB) domain-containing protein</fullName>
    </recommendedName>
</protein>
<evidence type="ECO:0000256" key="2">
    <source>
        <dbReference type="ARBA" id="ARBA00022908"/>
    </source>
</evidence>
<organism evidence="7 8">
    <name type="scientific">Thalassobacterium sedimentorum</name>
    <dbReference type="NCBI Taxonomy" id="3041258"/>
    <lineage>
        <taxon>Bacteria</taxon>
        <taxon>Pseudomonadati</taxon>
        <taxon>Verrucomicrobiota</taxon>
        <taxon>Opitutia</taxon>
        <taxon>Puniceicoccales</taxon>
        <taxon>Coraliomargaritaceae</taxon>
        <taxon>Thalassobacterium</taxon>
    </lineage>
</organism>
<dbReference type="Gene3D" id="1.10.150.130">
    <property type="match status" value="1"/>
</dbReference>
<evidence type="ECO:0000313" key="7">
    <source>
        <dbReference type="EMBL" id="MDQ8193379.1"/>
    </source>
</evidence>
<sequence>MKSKVRFPKRLVQGNTKITIYRTKHGKTAAGHIYQVAWYGADGARRIKQFTDEDEALKDGKRRLEQLAAGEVEAAGATNSDLRELAKARELAGEVPLLAALEEWKAAREFADVHLIEAAKEWKERQGRAAMDKTFEFVYAEFLKAKLKTGRAAATYTKHLDAFSAKYGSLKITELKEPTLQTWLDSFENPSTRNTKRKRLVTLFRWAQKKGYVSRAIKTAAEITDTAEETRGIIETITAPSLFGLLDFMKQHHPQYVAPLALAGLCGLRRSEVQGQLWDDINLERRFLRVSSAKKGTPANRIVRLSENALKWLSVSAQPAGEVCPGTTWAMDRIRDIGQTGNRFTLPPNCFRNGYISHLVALSGDMARTALEAGNSPEIIRKHYLELFTREDGKEWFGEFPDMTTKAERKETAVRKAAK</sequence>
<evidence type="ECO:0000256" key="3">
    <source>
        <dbReference type="ARBA" id="ARBA00023125"/>
    </source>
</evidence>
<dbReference type="EMBL" id="JARXIC010000003">
    <property type="protein sequence ID" value="MDQ8193379.1"/>
    <property type="molecule type" value="Genomic_DNA"/>
</dbReference>
<feature type="domain" description="Core-binding (CB)" evidence="6">
    <location>
        <begin position="133"/>
        <end position="208"/>
    </location>
</feature>
<keyword evidence="2" id="KW-0229">DNA integration</keyword>
<dbReference type="Gene3D" id="1.10.443.10">
    <property type="entry name" value="Intergrase catalytic core"/>
    <property type="match status" value="1"/>
</dbReference>
<comment type="caution">
    <text evidence="7">The sequence shown here is derived from an EMBL/GenBank/DDBJ whole genome shotgun (WGS) entry which is preliminary data.</text>
</comment>
<dbReference type="InterPro" id="IPR013762">
    <property type="entry name" value="Integrase-like_cat_sf"/>
</dbReference>
<name>A0ABU1AFB6_9BACT</name>
<gene>
    <name evidence="7" type="ORF">QEH59_03015</name>
</gene>
<proteinExistence type="inferred from homology"/>
<dbReference type="SUPFAM" id="SSF56349">
    <property type="entry name" value="DNA breaking-rejoining enzymes"/>
    <property type="match status" value="1"/>
</dbReference>
<accession>A0ABU1AFB6</accession>
<keyword evidence="8" id="KW-1185">Reference proteome</keyword>
<evidence type="ECO:0000256" key="4">
    <source>
        <dbReference type="ARBA" id="ARBA00023172"/>
    </source>
</evidence>
<dbReference type="RefSeq" id="WP_308983883.1">
    <property type="nucleotide sequence ID" value="NZ_JARXIC010000003.1"/>
</dbReference>